<dbReference type="AlphaFoldDB" id="A0A7H4LP06"/>
<gene>
    <name evidence="1" type="ORF">CAMPLR22A2D_LOCUS4976</name>
</gene>
<reference evidence="1 2" key="1">
    <citation type="submission" date="2018-05" db="EMBL/GenBank/DDBJ databases">
        <authorList>
            <person name="Thind KAUR A."/>
        </authorList>
    </citation>
    <scope>NUCLEOTIDE SEQUENCE [LARGE SCALE GENOMIC DNA]</scope>
</reference>
<evidence type="ECO:0000313" key="1">
    <source>
        <dbReference type="EMBL" id="SPT20345.1"/>
    </source>
</evidence>
<organism evidence="1 2">
    <name type="scientific">Triticum aestivum</name>
    <name type="common">Wheat</name>
    <dbReference type="NCBI Taxonomy" id="4565"/>
    <lineage>
        <taxon>Eukaryota</taxon>
        <taxon>Viridiplantae</taxon>
        <taxon>Streptophyta</taxon>
        <taxon>Embryophyta</taxon>
        <taxon>Tracheophyta</taxon>
        <taxon>Spermatophyta</taxon>
        <taxon>Magnoliopsida</taxon>
        <taxon>Liliopsida</taxon>
        <taxon>Poales</taxon>
        <taxon>Poaceae</taxon>
        <taxon>BOP clade</taxon>
        <taxon>Pooideae</taxon>
        <taxon>Triticodae</taxon>
        <taxon>Triticeae</taxon>
        <taxon>Triticinae</taxon>
        <taxon>Triticum</taxon>
    </lineage>
</organism>
<proteinExistence type="predicted"/>
<protein>
    <submittedName>
        <fullName evidence="1">Uncharacterized protein</fullName>
    </submittedName>
</protein>
<dbReference type="Proteomes" id="UP000280104">
    <property type="component" value="Chromosome II"/>
</dbReference>
<name>A0A7H4LP06_WHEAT</name>
<evidence type="ECO:0000313" key="2">
    <source>
        <dbReference type="Proteomes" id="UP000280104"/>
    </source>
</evidence>
<accession>A0A7H4LP06</accession>
<sequence>MLTGRPTEEMPGSTGDLLPELLQLHERVRQAMQGVAQALWPCLSMPEGLGELAEKLKGARRRFRLWKISACRQGAREAWAMVKTRYTKADPNHMAEVGPVGPDGKEIPVSLVYGQVELAAKYSQQDCKLDSLLDGIEEEYNQSE</sequence>
<dbReference type="EMBL" id="LS480641">
    <property type="protein sequence ID" value="SPT20345.1"/>
    <property type="molecule type" value="Genomic_DNA"/>
</dbReference>